<dbReference type="Proteomes" id="UP000434052">
    <property type="component" value="Unassembled WGS sequence"/>
</dbReference>
<protein>
    <submittedName>
        <fullName evidence="7 8">ABC transporter permease</fullName>
    </submittedName>
</protein>
<evidence type="ECO:0000313" key="10">
    <source>
        <dbReference type="Proteomes" id="UP000503251"/>
    </source>
</evidence>
<organism evidence="8 9">
    <name type="scientific">Oceanidesulfovibrio marinus</name>
    <dbReference type="NCBI Taxonomy" id="370038"/>
    <lineage>
        <taxon>Bacteria</taxon>
        <taxon>Pseudomonadati</taxon>
        <taxon>Thermodesulfobacteriota</taxon>
        <taxon>Desulfovibrionia</taxon>
        <taxon>Desulfovibrionales</taxon>
        <taxon>Desulfovibrionaceae</taxon>
        <taxon>Oceanidesulfovibrio</taxon>
    </lineage>
</organism>
<keyword evidence="4 5" id="KW-0472">Membrane</keyword>
<dbReference type="PANTHER" id="PTHR43632:SF1">
    <property type="entry name" value="PERMEASE COMPONENT OF TUNGSTATE ABC TRANSPORTER"/>
    <property type="match status" value="1"/>
</dbReference>
<dbReference type="NCBIfam" id="NF038017">
    <property type="entry name" value="ABC_perm1"/>
    <property type="match status" value="1"/>
</dbReference>
<dbReference type="RefSeq" id="WP_144234318.1">
    <property type="nucleotide sequence ID" value="NZ_CP039543.1"/>
</dbReference>
<evidence type="ECO:0000256" key="5">
    <source>
        <dbReference type="RuleBase" id="RU363032"/>
    </source>
</evidence>
<evidence type="ECO:0000256" key="4">
    <source>
        <dbReference type="ARBA" id="ARBA00023136"/>
    </source>
</evidence>
<dbReference type="GO" id="GO:0055085">
    <property type="term" value="P:transmembrane transport"/>
    <property type="evidence" value="ECO:0007669"/>
    <property type="project" value="InterPro"/>
</dbReference>
<evidence type="ECO:0000256" key="3">
    <source>
        <dbReference type="ARBA" id="ARBA00022989"/>
    </source>
</evidence>
<comment type="subcellular location">
    <subcellularLocation>
        <location evidence="1 5">Cell membrane</location>
        <topology evidence="1 5">Multi-pass membrane protein</topology>
    </subcellularLocation>
</comment>
<dbReference type="PANTHER" id="PTHR43632">
    <property type="entry name" value="PERMEASE COMPONENT OF TUNGSTATE ABC TRANSPORTER"/>
    <property type="match status" value="1"/>
</dbReference>
<feature type="transmembrane region" description="Helical" evidence="5">
    <location>
        <begin position="201"/>
        <end position="225"/>
    </location>
</feature>
<reference evidence="7 10" key="2">
    <citation type="submission" date="2019-04" db="EMBL/GenBank/DDBJ databases">
        <title>Isolation and culture of sulfate reducing bacteria from the cold seep of the South China Sea.</title>
        <authorList>
            <person name="Sun C."/>
            <person name="Liu R."/>
        </authorList>
    </citation>
    <scope>NUCLEOTIDE SEQUENCE [LARGE SCALE GENOMIC DNA]</scope>
    <source>
        <strain evidence="7 10">CS1</strain>
    </source>
</reference>
<dbReference type="OrthoDB" id="9781724at2"/>
<dbReference type="SUPFAM" id="SSF161098">
    <property type="entry name" value="MetI-like"/>
    <property type="match status" value="1"/>
</dbReference>
<gene>
    <name evidence="8" type="ORF">DQK91_04895</name>
    <name evidence="7" type="ORF">E8L03_13540</name>
</gene>
<dbReference type="CDD" id="cd06261">
    <property type="entry name" value="TM_PBP2"/>
    <property type="match status" value="1"/>
</dbReference>
<feature type="transmembrane region" description="Helical" evidence="5">
    <location>
        <begin position="30"/>
        <end position="53"/>
    </location>
</feature>
<dbReference type="EMBL" id="CP039543">
    <property type="protein sequence ID" value="QJT09897.1"/>
    <property type="molecule type" value="Genomic_DNA"/>
</dbReference>
<evidence type="ECO:0000259" key="6">
    <source>
        <dbReference type="PROSITE" id="PS50928"/>
    </source>
</evidence>
<comment type="similarity">
    <text evidence="5">Belongs to the binding-protein-dependent transport system permease family.</text>
</comment>
<feature type="transmembrane region" description="Helical" evidence="5">
    <location>
        <begin position="65"/>
        <end position="85"/>
    </location>
</feature>
<name>A0A6P1ZK75_9BACT</name>
<reference evidence="8 9" key="1">
    <citation type="submission" date="2018-06" db="EMBL/GenBank/DDBJ databases">
        <title>Complete genome of Desulfovibrio marinus P48SEP.</title>
        <authorList>
            <person name="Crispim J.S."/>
            <person name="Vidigal P.M.P."/>
            <person name="Silva L.C.F."/>
            <person name="Araujo L.C."/>
            <person name="Laguardia C.N."/>
            <person name="Dias R.S."/>
            <person name="Sousa M.P."/>
            <person name="Paula S.O."/>
            <person name="Silva C."/>
        </authorList>
    </citation>
    <scope>NUCLEOTIDE SEQUENCE [LARGE SCALE GENOMIC DNA]</scope>
    <source>
        <strain evidence="8 9">P48SEP</strain>
    </source>
</reference>
<keyword evidence="5" id="KW-0813">Transport</keyword>
<feature type="transmembrane region" description="Helical" evidence="5">
    <location>
        <begin position="97"/>
        <end position="123"/>
    </location>
</feature>
<proteinExistence type="inferred from homology"/>
<dbReference type="Pfam" id="PF00528">
    <property type="entry name" value="BPD_transp_1"/>
    <property type="match status" value="1"/>
</dbReference>
<dbReference type="PROSITE" id="PS50928">
    <property type="entry name" value="ABC_TM1"/>
    <property type="match status" value="1"/>
</dbReference>
<feature type="transmembrane region" description="Helical" evidence="5">
    <location>
        <begin position="156"/>
        <end position="181"/>
    </location>
</feature>
<feature type="domain" description="ABC transmembrane type-1" evidence="6">
    <location>
        <begin position="26"/>
        <end position="222"/>
    </location>
</feature>
<evidence type="ECO:0000313" key="9">
    <source>
        <dbReference type="Proteomes" id="UP000434052"/>
    </source>
</evidence>
<keyword evidence="3 5" id="KW-1133">Transmembrane helix</keyword>
<keyword evidence="2 5" id="KW-0812">Transmembrane</keyword>
<dbReference type="InterPro" id="IPR049783">
    <property type="entry name" value="ABC_perm_TupB-like"/>
</dbReference>
<evidence type="ECO:0000313" key="7">
    <source>
        <dbReference type="EMBL" id="QJT09897.1"/>
    </source>
</evidence>
<dbReference type="InterPro" id="IPR000515">
    <property type="entry name" value="MetI-like"/>
</dbReference>
<evidence type="ECO:0000313" key="8">
    <source>
        <dbReference type="EMBL" id="TVM35986.1"/>
    </source>
</evidence>
<evidence type="ECO:0000256" key="2">
    <source>
        <dbReference type="ARBA" id="ARBA00022692"/>
    </source>
</evidence>
<keyword evidence="10" id="KW-1185">Reference proteome</keyword>
<sequence>MSFILDGFTQALHLLASGDAETFSAVKCTLTVSSMSMAGTLALGIPLGFLLGYTRFPGRRIAKTAVDTLLSLPTVVIGLLVYALVTRRGPLGDFELLFTLPGIAVGQIILGLPIVVAFTATAVESMDPRLRPTLLTLGANPRQVLMSTLWEARYSCLVAAVTAYGRIVSEIGISMMIGGNIKWHTRTITTAIALETGKGRFAMGIALGLVLMVIALLVNVSVVGLRRKAVQ</sequence>
<dbReference type="EMBL" id="QMIF01000002">
    <property type="protein sequence ID" value="TVM35986.1"/>
    <property type="molecule type" value="Genomic_DNA"/>
</dbReference>
<dbReference type="Gene3D" id="1.10.3720.10">
    <property type="entry name" value="MetI-like"/>
    <property type="match status" value="1"/>
</dbReference>
<dbReference type="InterPro" id="IPR035906">
    <property type="entry name" value="MetI-like_sf"/>
</dbReference>
<dbReference type="GO" id="GO:0005886">
    <property type="term" value="C:plasma membrane"/>
    <property type="evidence" value="ECO:0007669"/>
    <property type="project" value="UniProtKB-SubCell"/>
</dbReference>
<accession>A0A6P1ZK75</accession>
<evidence type="ECO:0000256" key="1">
    <source>
        <dbReference type="ARBA" id="ARBA00004651"/>
    </source>
</evidence>
<dbReference type="AlphaFoldDB" id="A0A6P1ZK75"/>
<dbReference type="Proteomes" id="UP000503251">
    <property type="component" value="Chromosome"/>
</dbReference>